<comment type="caution">
    <text evidence="2">The sequence shown here is derived from an EMBL/GenBank/DDBJ whole genome shotgun (WGS) entry which is preliminary data.</text>
</comment>
<dbReference type="Proteomes" id="UP001278500">
    <property type="component" value="Unassembled WGS sequence"/>
</dbReference>
<feature type="region of interest" description="Disordered" evidence="1">
    <location>
        <begin position="160"/>
        <end position="199"/>
    </location>
</feature>
<dbReference type="EMBL" id="JAUEPP010000005">
    <property type="protein sequence ID" value="KAK3342513.1"/>
    <property type="molecule type" value="Genomic_DNA"/>
</dbReference>
<dbReference type="RefSeq" id="XP_062680306.1">
    <property type="nucleotide sequence ID" value="XM_062822056.1"/>
</dbReference>
<feature type="compositionally biased region" description="Basic and acidic residues" evidence="1">
    <location>
        <begin position="65"/>
        <end position="75"/>
    </location>
</feature>
<keyword evidence="3" id="KW-1185">Reference proteome</keyword>
<feature type="compositionally biased region" description="Polar residues" evidence="1">
    <location>
        <begin position="172"/>
        <end position="184"/>
    </location>
</feature>
<dbReference type="GeneID" id="87859210"/>
<gene>
    <name evidence="2" type="ORF">B0H65DRAFT_221625</name>
</gene>
<evidence type="ECO:0000313" key="3">
    <source>
        <dbReference type="Proteomes" id="UP001278500"/>
    </source>
</evidence>
<name>A0AAE0JCY7_9PEZI</name>
<proteinExistence type="predicted"/>
<protein>
    <submittedName>
        <fullName evidence="2">Uncharacterized protein</fullName>
    </submittedName>
</protein>
<reference evidence="2" key="2">
    <citation type="submission" date="2023-06" db="EMBL/GenBank/DDBJ databases">
        <authorList>
            <consortium name="Lawrence Berkeley National Laboratory"/>
            <person name="Haridas S."/>
            <person name="Hensen N."/>
            <person name="Bonometti L."/>
            <person name="Westerberg I."/>
            <person name="Brannstrom I.O."/>
            <person name="Guillou S."/>
            <person name="Cros-Aarteil S."/>
            <person name="Calhoun S."/>
            <person name="Kuo A."/>
            <person name="Mondo S."/>
            <person name="Pangilinan J."/>
            <person name="Riley R."/>
            <person name="Labutti K."/>
            <person name="Andreopoulos B."/>
            <person name="Lipzen A."/>
            <person name="Chen C."/>
            <person name="Yanf M."/>
            <person name="Daum C."/>
            <person name="Ng V."/>
            <person name="Clum A."/>
            <person name="Steindorff A."/>
            <person name="Ohm R."/>
            <person name="Martin F."/>
            <person name="Silar P."/>
            <person name="Natvig D."/>
            <person name="Lalanne C."/>
            <person name="Gautier V."/>
            <person name="Ament-Velasquez S.L."/>
            <person name="Kruys A."/>
            <person name="Hutchinson M.I."/>
            <person name="Powell A.J."/>
            <person name="Barry K."/>
            <person name="Miller A.N."/>
            <person name="Grigoriev I.V."/>
            <person name="Debuchy R."/>
            <person name="Gladieux P."/>
            <person name="Thoren M.H."/>
            <person name="Johannesson H."/>
        </authorList>
    </citation>
    <scope>NUCLEOTIDE SEQUENCE</scope>
    <source>
        <strain evidence="2">CBS 560.94</strain>
    </source>
</reference>
<sequence>MIGRLEQSNPPLSQSQALKRRSLSALSYIVRPCVLLGCSGFPCLRVRYTTADSRQGPQPFQPESHLGHKHPDSDHPQGWPYPLSLDVINALRGNRRHRTYSPPSYPTYTAVGRKGEDRQPWLPSCLMPCLVFQLSVVYLISPILRVMSPIIDDRPVVTAESVDGPADPELSKPSTPSLLISTRDSPIETHPSCITRQQT</sequence>
<feature type="region of interest" description="Disordered" evidence="1">
    <location>
        <begin position="52"/>
        <end position="76"/>
    </location>
</feature>
<organism evidence="2 3">
    <name type="scientific">Neurospora tetraspora</name>
    <dbReference type="NCBI Taxonomy" id="94610"/>
    <lineage>
        <taxon>Eukaryota</taxon>
        <taxon>Fungi</taxon>
        <taxon>Dikarya</taxon>
        <taxon>Ascomycota</taxon>
        <taxon>Pezizomycotina</taxon>
        <taxon>Sordariomycetes</taxon>
        <taxon>Sordariomycetidae</taxon>
        <taxon>Sordariales</taxon>
        <taxon>Sordariaceae</taxon>
        <taxon>Neurospora</taxon>
    </lineage>
</organism>
<dbReference type="AlphaFoldDB" id="A0AAE0JCY7"/>
<reference evidence="2" key="1">
    <citation type="journal article" date="2023" name="Mol. Phylogenet. Evol.">
        <title>Genome-scale phylogeny and comparative genomics of the fungal order Sordariales.</title>
        <authorList>
            <person name="Hensen N."/>
            <person name="Bonometti L."/>
            <person name="Westerberg I."/>
            <person name="Brannstrom I.O."/>
            <person name="Guillou S."/>
            <person name="Cros-Aarteil S."/>
            <person name="Calhoun S."/>
            <person name="Haridas S."/>
            <person name="Kuo A."/>
            <person name="Mondo S."/>
            <person name="Pangilinan J."/>
            <person name="Riley R."/>
            <person name="LaButti K."/>
            <person name="Andreopoulos B."/>
            <person name="Lipzen A."/>
            <person name="Chen C."/>
            <person name="Yan M."/>
            <person name="Daum C."/>
            <person name="Ng V."/>
            <person name="Clum A."/>
            <person name="Steindorff A."/>
            <person name="Ohm R.A."/>
            <person name="Martin F."/>
            <person name="Silar P."/>
            <person name="Natvig D.O."/>
            <person name="Lalanne C."/>
            <person name="Gautier V."/>
            <person name="Ament-Velasquez S.L."/>
            <person name="Kruys A."/>
            <person name="Hutchinson M.I."/>
            <person name="Powell A.J."/>
            <person name="Barry K."/>
            <person name="Miller A.N."/>
            <person name="Grigoriev I.V."/>
            <person name="Debuchy R."/>
            <person name="Gladieux P."/>
            <person name="Hiltunen Thoren M."/>
            <person name="Johannesson H."/>
        </authorList>
    </citation>
    <scope>NUCLEOTIDE SEQUENCE</scope>
    <source>
        <strain evidence="2">CBS 560.94</strain>
    </source>
</reference>
<evidence type="ECO:0000313" key="2">
    <source>
        <dbReference type="EMBL" id="KAK3342513.1"/>
    </source>
</evidence>
<accession>A0AAE0JCY7</accession>
<evidence type="ECO:0000256" key="1">
    <source>
        <dbReference type="SAM" id="MobiDB-lite"/>
    </source>
</evidence>